<sequence length="190" mass="21537">MAYSSRLDLYSRKQLGNEAMEDQFNRLNLGHSLMLESLFTVRNAFCFYLENHNTNGYRPLGSTSKAISQAARLSDSMWPYNAFDNLTVVLVDRKEEPLNFFYTNCRQRQYGCGGHYGQGHKRLKAKRGSRHTNDSNGNRELTPPIFLSLLETQTESITPMNISPVAQSSPDEFTPEATPLAPPSLHTKSR</sequence>
<dbReference type="EMBL" id="KZ663805">
    <property type="protein sequence ID" value="PPS09894.1"/>
    <property type="molecule type" value="Genomic_DNA"/>
</dbReference>
<organism evidence="2 3">
    <name type="scientific">Gossypium barbadense</name>
    <name type="common">Sea Island cotton</name>
    <name type="synonym">Hibiscus barbadensis</name>
    <dbReference type="NCBI Taxonomy" id="3634"/>
    <lineage>
        <taxon>Eukaryota</taxon>
        <taxon>Viridiplantae</taxon>
        <taxon>Streptophyta</taxon>
        <taxon>Embryophyta</taxon>
        <taxon>Tracheophyta</taxon>
        <taxon>Spermatophyta</taxon>
        <taxon>Magnoliopsida</taxon>
        <taxon>eudicotyledons</taxon>
        <taxon>Gunneridae</taxon>
        <taxon>Pentapetalae</taxon>
        <taxon>rosids</taxon>
        <taxon>malvids</taxon>
        <taxon>Malvales</taxon>
        <taxon>Malvaceae</taxon>
        <taxon>Malvoideae</taxon>
        <taxon>Gossypium</taxon>
    </lineage>
</organism>
<dbReference type="AlphaFoldDB" id="A0A2P5Y2R0"/>
<feature type="region of interest" description="Disordered" evidence="1">
    <location>
        <begin position="123"/>
        <end position="143"/>
    </location>
</feature>
<feature type="compositionally biased region" description="Polar residues" evidence="1">
    <location>
        <begin position="161"/>
        <end position="171"/>
    </location>
</feature>
<feature type="region of interest" description="Disordered" evidence="1">
    <location>
        <begin position="161"/>
        <end position="190"/>
    </location>
</feature>
<gene>
    <name evidence="2" type="ORF">GOBAR_AA10754</name>
</gene>
<accession>A0A2P5Y2R0</accession>
<evidence type="ECO:0000313" key="2">
    <source>
        <dbReference type="EMBL" id="PPS09894.1"/>
    </source>
</evidence>
<evidence type="ECO:0000256" key="1">
    <source>
        <dbReference type="SAM" id="MobiDB-lite"/>
    </source>
</evidence>
<protein>
    <submittedName>
        <fullName evidence="2">Uncharacterized protein</fullName>
    </submittedName>
</protein>
<dbReference type="OrthoDB" id="10502619at2759"/>
<reference evidence="2 3" key="1">
    <citation type="submission" date="2015-01" db="EMBL/GenBank/DDBJ databases">
        <title>Genome of allotetraploid Gossypium barbadense reveals genomic plasticity and fiber elongation in cotton evolution.</title>
        <authorList>
            <person name="Chen X."/>
            <person name="Liu X."/>
            <person name="Zhao B."/>
            <person name="Zheng H."/>
            <person name="Hu Y."/>
            <person name="Lu G."/>
            <person name="Yang C."/>
            <person name="Chen J."/>
            <person name="Shan C."/>
            <person name="Zhang L."/>
            <person name="Zhou Y."/>
            <person name="Wang L."/>
            <person name="Guo W."/>
            <person name="Bai Y."/>
            <person name="Ruan J."/>
            <person name="Shangguan X."/>
            <person name="Mao Y."/>
            <person name="Jiang J."/>
            <person name="Zhu Y."/>
            <person name="Lei J."/>
            <person name="Kang H."/>
            <person name="Chen S."/>
            <person name="He X."/>
            <person name="Wang R."/>
            <person name="Wang Y."/>
            <person name="Chen J."/>
            <person name="Wang L."/>
            <person name="Yu S."/>
            <person name="Wang B."/>
            <person name="Wei J."/>
            <person name="Song S."/>
            <person name="Lu X."/>
            <person name="Gao Z."/>
            <person name="Gu W."/>
            <person name="Deng X."/>
            <person name="Ma D."/>
            <person name="Wang S."/>
            <person name="Liang W."/>
            <person name="Fang L."/>
            <person name="Cai C."/>
            <person name="Zhu X."/>
            <person name="Zhou B."/>
            <person name="Zhang Y."/>
            <person name="Chen Z."/>
            <person name="Xu S."/>
            <person name="Zhu R."/>
            <person name="Wang S."/>
            <person name="Zhang T."/>
            <person name="Zhao G."/>
        </authorList>
    </citation>
    <scope>NUCLEOTIDE SEQUENCE [LARGE SCALE GENOMIC DNA]</scope>
    <source>
        <strain evidence="3">cv. Xinhai21</strain>
        <tissue evidence="2">Leaf</tissue>
    </source>
</reference>
<dbReference type="Proteomes" id="UP000239757">
    <property type="component" value="Unassembled WGS sequence"/>
</dbReference>
<proteinExistence type="predicted"/>
<name>A0A2P5Y2R0_GOSBA</name>
<evidence type="ECO:0000313" key="3">
    <source>
        <dbReference type="Proteomes" id="UP000239757"/>
    </source>
</evidence>